<keyword evidence="7" id="KW-0788">Thiol protease</keyword>
<evidence type="ECO:0000256" key="4">
    <source>
        <dbReference type="ARBA" id="ARBA00022490"/>
    </source>
</evidence>
<feature type="compositionally biased region" description="Low complexity" evidence="12">
    <location>
        <begin position="85"/>
        <end position="96"/>
    </location>
</feature>
<proteinExistence type="inferred from homology"/>
<comment type="subcellular location">
    <subcellularLocation>
        <location evidence="11">Nucleus</location>
    </subcellularLocation>
    <subcellularLocation>
        <location evidence="11">Cytoplasm</location>
    </subcellularLocation>
    <subcellularLocation>
        <location evidence="1">Preautophagosomal structure</location>
    </subcellularLocation>
</comment>
<keyword evidence="8" id="KW-0653">Protein transport</keyword>
<keyword evidence="5 11" id="KW-0645">Protease</keyword>
<evidence type="ECO:0000256" key="2">
    <source>
        <dbReference type="ARBA" id="ARBA00010958"/>
    </source>
</evidence>
<keyword evidence="4 11" id="KW-0963">Cytoplasm</keyword>
<feature type="compositionally biased region" description="Low complexity" evidence="12">
    <location>
        <begin position="535"/>
        <end position="548"/>
    </location>
</feature>
<evidence type="ECO:0000256" key="7">
    <source>
        <dbReference type="ARBA" id="ARBA00022807"/>
    </source>
</evidence>
<feature type="compositionally biased region" description="Low complexity" evidence="12">
    <location>
        <begin position="633"/>
        <end position="655"/>
    </location>
</feature>
<dbReference type="PANTHER" id="PTHR22624:SF49">
    <property type="entry name" value="CYSTEINE PROTEASE"/>
    <property type="match status" value="1"/>
</dbReference>
<dbReference type="GO" id="GO:0035973">
    <property type="term" value="P:aggrephagy"/>
    <property type="evidence" value="ECO:0007669"/>
    <property type="project" value="TreeGrafter"/>
</dbReference>
<name>A0A066W3H3_TILAU</name>
<organism evidence="14 15">
    <name type="scientific">Tilletiaria anomala (strain ATCC 24038 / CBS 436.72 / UBC 951)</name>
    <dbReference type="NCBI Taxonomy" id="1037660"/>
    <lineage>
        <taxon>Eukaryota</taxon>
        <taxon>Fungi</taxon>
        <taxon>Dikarya</taxon>
        <taxon>Basidiomycota</taxon>
        <taxon>Ustilaginomycotina</taxon>
        <taxon>Exobasidiomycetes</taxon>
        <taxon>Georgefischeriales</taxon>
        <taxon>Tilletiariaceae</taxon>
        <taxon>Tilletiaria</taxon>
    </lineage>
</organism>
<feature type="compositionally biased region" description="Polar residues" evidence="12">
    <location>
        <begin position="39"/>
        <end position="56"/>
    </location>
</feature>
<comment type="function">
    <text evidence="11">Required for selective autophagic degradation of the nucleus (nucleophagy) as well as for mitophagy which contributes to regulate mitochondrial quantity and quality by eliminating the mitochondria to a basal level to fulfill cellular energy requirements and preventing excess ROS production.</text>
</comment>
<keyword evidence="15" id="KW-1185">Reference proteome</keyword>
<evidence type="ECO:0000259" key="13">
    <source>
        <dbReference type="Pfam" id="PF03416"/>
    </source>
</evidence>
<keyword evidence="9" id="KW-0072">Autophagy</keyword>
<dbReference type="GO" id="GO:0034727">
    <property type="term" value="P:piecemeal microautophagy of the nucleus"/>
    <property type="evidence" value="ECO:0007669"/>
    <property type="project" value="TreeGrafter"/>
</dbReference>
<dbReference type="OrthoDB" id="2960936at2759"/>
<dbReference type="GO" id="GO:0005634">
    <property type="term" value="C:nucleus"/>
    <property type="evidence" value="ECO:0007669"/>
    <property type="project" value="UniProtKB-SubCell"/>
</dbReference>
<dbReference type="GO" id="GO:0015031">
    <property type="term" value="P:protein transport"/>
    <property type="evidence" value="ECO:0007669"/>
    <property type="project" value="UniProtKB-KW"/>
</dbReference>
<comment type="catalytic activity">
    <reaction evidence="10">
        <text>[protein]-C-terminal L-amino acid-glycyl-phosphatidylethanolamide + H2O = [protein]-C-terminal L-amino acid-glycine + a 1,2-diacyl-sn-glycero-3-phosphoethanolamine</text>
        <dbReference type="Rhea" id="RHEA:67548"/>
        <dbReference type="Rhea" id="RHEA-COMP:17323"/>
        <dbReference type="Rhea" id="RHEA-COMP:17324"/>
        <dbReference type="ChEBI" id="CHEBI:15377"/>
        <dbReference type="ChEBI" id="CHEBI:64612"/>
        <dbReference type="ChEBI" id="CHEBI:172940"/>
        <dbReference type="ChEBI" id="CHEBI:172941"/>
    </reaction>
    <physiologicalReaction direction="left-to-right" evidence="10">
        <dbReference type="Rhea" id="RHEA:67549"/>
    </physiologicalReaction>
</comment>
<sequence length="770" mass="84830">MESTSDLLGRADNTGGCWLLGVWHGKGSSLEVEDDSAEQDATTPSITLSSATPKGNKTSRLHRGTRNDRTPSPDLTGPTRDGFDSPSLPKSPPLVSVSALSARNSDSLWQQDFQSDFQSRIWCTYRSHFRMGIPGLWHRATAVAQAAGLAGRSGLTTDAGWGCMLRTGQSLLANALVHVTFGRNWRRPQSAADLDEDAERRREYARYIRILTWFMDDPSPACPFSVHRMAREGKSLGKEVGEWFGPSTAAGAIKRLVDECAEAKLGVVVATDGEIYLSHIKAASRIRGKKNTWERPVLILIGVRLGLSGVNPTYYESIKTTFAFPHTAGIAGGRPSSSYYFVGVQDSSLLYLDPHHVRPSVPFRFPPPSLSGAELDKWLCRAYSEAQIGTFHCDRVRRMPLRSLDPSMLLGFICTDEQSLEDFCSRVKALPKTLFSIAENPPKWAQQVDDLELAMESFSDDSFDADVEEEHGQDSLLLEKDDQNQEARVVIGQNGKGEEQKERAGTAAHERISSWTHEAATRQPFPQALKKDISSEGNSNSDSSLGLGVRFPTMSERERGSDEDRGEELDGVESRSTRLRPTTDRITSSASGTSDLTERERSDSAAQRIPLKYLVHAQSHSPSFRRSRVQSRPSAFTSTSVSVSVPAAEAGAEGAAKVDESGIDESFSTLDFSDADDSSGSTTGVDRWEQIPRTSHRRAPEPRPDDCQTESEVLGRTPSLYSHTLYPQQQRQQQRDAAPLPPSTPEGNDEEHHEVEKNDTQFVHRTAHAL</sequence>
<evidence type="ECO:0000256" key="8">
    <source>
        <dbReference type="ARBA" id="ARBA00022927"/>
    </source>
</evidence>
<gene>
    <name evidence="14" type="ORF">K437DRAFT_245502</name>
</gene>
<feature type="region of interest" description="Disordered" evidence="12">
    <location>
        <begin position="491"/>
        <end position="770"/>
    </location>
</feature>
<dbReference type="STRING" id="1037660.A0A066W3H3"/>
<dbReference type="PANTHER" id="PTHR22624">
    <property type="entry name" value="CYSTEINE PROTEASE ATG4"/>
    <property type="match status" value="1"/>
</dbReference>
<dbReference type="GO" id="GO:0000407">
    <property type="term" value="C:phagophore assembly site"/>
    <property type="evidence" value="ECO:0007669"/>
    <property type="project" value="UniProtKB-SubCell"/>
</dbReference>
<comment type="caution">
    <text evidence="14">The sequence shown here is derived from an EMBL/GenBank/DDBJ whole genome shotgun (WGS) entry which is preliminary data.</text>
</comment>
<evidence type="ECO:0000256" key="1">
    <source>
        <dbReference type="ARBA" id="ARBA00004329"/>
    </source>
</evidence>
<accession>A0A066W3H3</accession>
<dbReference type="AlphaFoldDB" id="A0A066W3H3"/>
<dbReference type="EC" id="3.4.22.-" evidence="11"/>
<dbReference type="RefSeq" id="XP_013244168.1">
    <property type="nucleotide sequence ID" value="XM_013388714.1"/>
</dbReference>
<evidence type="ECO:0000256" key="12">
    <source>
        <dbReference type="SAM" id="MobiDB-lite"/>
    </source>
</evidence>
<dbReference type="HOGENOM" id="CLU_362972_0_0_1"/>
<dbReference type="GO" id="GO:0004197">
    <property type="term" value="F:cysteine-type endopeptidase activity"/>
    <property type="evidence" value="ECO:0007669"/>
    <property type="project" value="TreeGrafter"/>
</dbReference>
<reference evidence="14 15" key="1">
    <citation type="submission" date="2014-05" db="EMBL/GenBank/DDBJ databases">
        <title>Draft genome sequence of a rare smut relative, Tilletiaria anomala UBC 951.</title>
        <authorList>
            <consortium name="DOE Joint Genome Institute"/>
            <person name="Toome M."/>
            <person name="Kuo A."/>
            <person name="Henrissat B."/>
            <person name="Lipzen A."/>
            <person name="Tritt A."/>
            <person name="Yoshinaga Y."/>
            <person name="Zane M."/>
            <person name="Barry K."/>
            <person name="Grigoriev I.V."/>
            <person name="Spatafora J.W."/>
            <person name="Aimea M.C."/>
        </authorList>
    </citation>
    <scope>NUCLEOTIDE SEQUENCE [LARGE SCALE GENOMIC DNA]</scope>
    <source>
        <strain evidence="14 15">UBC 951</strain>
    </source>
</reference>
<keyword evidence="6 11" id="KW-0378">Hydrolase</keyword>
<dbReference type="GO" id="GO:0016485">
    <property type="term" value="P:protein processing"/>
    <property type="evidence" value="ECO:0007669"/>
    <property type="project" value="TreeGrafter"/>
</dbReference>
<keyword evidence="11" id="KW-0539">Nucleus</keyword>
<dbReference type="GeneID" id="25263175"/>
<evidence type="ECO:0000256" key="9">
    <source>
        <dbReference type="ARBA" id="ARBA00023006"/>
    </source>
</evidence>
<dbReference type="InterPro" id="IPR046792">
    <property type="entry name" value="Peptidase_C54_cat"/>
</dbReference>
<feature type="compositionally biased region" description="Polar residues" evidence="12">
    <location>
        <begin position="584"/>
        <end position="595"/>
    </location>
</feature>
<dbReference type="GO" id="GO:0000045">
    <property type="term" value="P:autophagosome assembly"/>
    <property type="evidence" value="ECO:0007669"/>
    <property type="project" value="TreeGrafter"/>
</dbReference>
<dbReference type="EMBL" id="JMSN01000024">
    <property type="protein sequence ID" value="KDN48512.1"/>
    <property type="molecule type" value="Genomic_DNA"/>
</dbReference>
<feature type="region of interest" description="Disordered" evidence="12">
    <location>
        <begin position="31"/>
        <end position="96"/>
    </location>
</feature>
<dbReference type="GO" id="GO:0000423">
    <property type="term" value="P:mitophagy"/>
    <property type="evidence" value="ECO:0007669"/>
    <property type="project" value="TreeGrafter"/>
</dbReference>
<dbReference type="SUPFAM" id="SSF54001">
    <property type="entry name" value="Cysteine proteinases"/>
    <property type="match status" value="1"/>
</dbReference>
<protein>
    <recommendedName>
        <fullName evidence="11">Cysteine protease</fullName>
        <ecNumber evidence="11">3.4.22.-</ecNumber>
    </recommendedName>
</protein>
<evidence type="ECO:0000256" key="11">
    <source>
        <dbReference type="RuleBase" id="RU363115"/>
    </source>
</evidence>
<evidence type="ECO:0000313" key="14">
    <source>
        <dbReference type="EMBL" id="KDN48512.1"/>
    </source>
</evidence>
<comment type="similarity">
    <text evidence="2 11">Belongs to the peptidase C54 family.</text>
</comment>
<dbReference type="InterPro" id="IPR038765">
    <property type="entry name" value="Papain-like_cys_pep_sf"/>
</dbReference>
<evidence type="ECO:0000313" key="15">
    <source>
        <dbReference type="Proteomes" id="UP000027361"/>
    </source>
</evidence>
<dbReference type="InterPro" id="IPR005078">
    <property type="entry name" value="Peptidase_C54"/>
</dbReference>
<evidence type="ECO:0000256" key="3">
    <source>
        <dbReference type="ARBA" id="ARBA00022448"/>
    </source>
</evidence>
<feature type="domain" description="Peptidase C54 catalytic" evidence="13">
    <location>
        <begin position="111"/>
        <end position="426"/>
    </location>
</feature>
<dbReference type="GO" id="GO:0019786">
    <property type="term" value="F:protein-phosphatidylethanolamide deconjugating activity"/>
    <property type="evidence" value="ECO:0007669"/>
    <property type="project" value="InterPro"/>
</dbReference>
<evidence type="ECO:0000256" key="10">
    <source>
        <dbReference type="ARBA" id="ARBA00029362"/>
    </source>
</evidence>
<keyword evidence="3" id="KW-0813">Transport</keyword>
<evidence type="ECO:0000256" key="5">
    <source>
        <dbReference type="ARBA" id="ARBA00022670"/>
    </source>
</evidence>
<feature type="compositionally biased region" description="Basic and acidic residues" evidence="12">
    <location>
        <begin position="750"/>
        <end position="759"/>
    </location>
</feature>
<dbReference type="Proteomes" id="UP000027361">
    <property type="component" value="Unassembled WGS sequence"/>
</dbReference>
<feature type="compositionally biased region" description="Basic and acidic residues" evidence="12">
    <location>
        <begin position="496"/>
        <end position="512"/>
    </location>
</feature>
<dbReference type="Pfam" id="PF03416">
    <property type="entry name" value="Peptidase_C54"/>
    <property type="match status" value="1"/>
</dbReference>
<evidence type="ECO:0000256" key="6">
    <source>
        <dbReference type="ARBA" id="ARBA00022801"/>
    </source>
</evidence>
<dbReference type="InParanoid" id="A0A066W3H3"/>